<dbReference type="GO" id="GO:0006605">
    <property type="term" value="P:protein targeting"/>
    <property type="evidence" value="ECO:0007669"/>
    <property type="project" value="UniProtKB-UniRule"/>
</dbReference>
<evidence type="ECO:0000256" key="1">
    <source>
        <dbReference type="ARBA" id="ARBA00004370"/>
    </source>
</evidence>
<dbReference type="NCBIfam" id="TIGR00964">
    <property type="entry name" value="secE_bact"/>
    <property type="match status" value="1"/>
</dbReference>
<dbReference type="Gene3D" id="1.20.5.1030">
    <property type="entry name" value="Preprotein translocase secy subunit"/>
    <property type="match status" value="1"/>
</dbReference>
<dbReference type="InterPro" id="IPR001901">
    <property type="entry name" value="Translocase_SecE/Sec61-g"/>
</dbReference>
<dbReference type="GO" id="GO:0005886">
    <property type="term" value="C:plasma membrane"/>
    <property type="evidence" value="ECO:0007669"/>
    <property type="project" value="UniProtKB-SubCell"/>
</dbReference>
<dbReference type="OrthoDB" id="9813233at2"/>
<keyword evidence="2 8" id="KW-0813">Transport</keyword>
<dbReference type="GO" id="GO:0008320">
    <property type="term" value="F:protein transmembrane transporter activity"/>
    <property type="evidence" value="ECO:0007669"/>
    <property type="project" value="UniProtKB-UniRule"/>
</dbReference>
<evidence type="ECO:0000256" key="4">
    <source>
        <dbReference type="ARBA" id="ARBA00022927"/>
    </source>
</evidence>
<evidence type="ECO:0000256" key="3">
    <source>
        <dbReference type="ARBA" id="ARBA00022692"/>
    </source>
</evidence>
<accession>A0A0R1RTW8</accession>
<dbReference type="GO" id="GO:0009306">
    <property type="term" value="P:protein secretion"/>
    <property type="evidence" value="ECO:0007669"/>
    <property type="project" value="UniProtKB-UniRule"/>
</dbReference>
<comment type="subcellular location">
    <subcellularLocation>
        <location evidence="8">Cell membrane</location>
        <topology evidence="8">Single-pass membrane protein</topology>
    </subcellularLocation>
    <subcellularLocation>
        <location evidence="1">Membrane</location>
    </subcellularLocation>
</comment>
<dbReference type="EMBL" id="AZEX01000064">
    <property type="protein sequence ID" value="KRL58676.1"/>
    <property type="molecule type" value="Genomic_DNA"/>
</dbReference>
<dbReference type="GO" id="GO:0043952">
    <property type="term" value="P:protein transport by the Sec complex"/>
    <property type="evidence" value="ECO:0007669"/>
    <property type="project" value="UniProtKB-UniRule"/>
</dbReference>
<keyword evidence="3 8" id="KW-0812">Transmembrane</keyword>
<dbReference type="InterPro" id="IPR038379">
    <property type="entry name" value="SecE_sf"/>
</dbReference>
<keyword evidence="7 8" id="KW-0472">Membrane</keyword>
<gene>
    <name evidence="8" type="primary">secE</name>
    <name evidence="9" type="ORF">FC69_GL000106</name>
</gene>
<dbReference type="eggNOG" id="COG0690">
    <property type="taxonomic scope" value="Bacteria"/>
</dbReference>
<dbReference type="Proteomes" id="UP000051264">
    <property type="component" value="Unassembled WGS sequence"/>
</dbReference>
<dbReference type="GO" id="GO:0065002">
    <property type="term" value="P:intracellular protein transmembrane transport"/>
    <property type="evidence" value="ECO:0007669"/>
    <property type="project" value="UniProtKB-UniRule"/>
</dbReference>
<evidence type="ECO:0000313" key="10">
    <source>
        <dbReference type="Proteomes" id="UP000051264"/>
    </source>
</evidence>
<comment type="function">
    <text evidence="8">Essential subunit of the Sec protein translocation channel SecYEG. Clamps together the 2 halves of SecY. May contact the channel plug during translocation.</text>
</comment>
<protein>
    <recommendedName>
        <fullName evidence="8">Protein translocase subunit SecE</fullName>
    </recommendedName>
</protein>
<evidence type="ECO:0000313" key="9">
    <source>
        <dbReference type="EMBL" id="KRL58676.1"/>
    </source>
</evidence>
<keyword evidence="6 8" id="KW-0811">Translocation</keyword>
<evidence type="ECO:0000256" key="6">
    <source>
        <dbReference type="ARBA" id="ARBA00023010"/>
    </source>
</evidence>
<evidence type="ECO:0000256" key="2">
    <source>
        <dbReference type="ARBA" id="ARBA00022448"/>
    </source>
</evidence>
<comment type="caution">
    <text evidence="9">The sequence shown here is derived from an EMBL/GenBank/DDBJ whole genome shotgun (WGS) entry which is preliminary data.</text>
</comment>
<evidence type="ECO:0000256" key="8">
    <source>
        <dbReference type="HAMAP-Rule" id="MF_00422"/>
    </source>
</evidence>
<comment type="subunit">
    <text evidence="8">Component of the Sec protein translocase complex. Heterotrimer consisting of SecY, SecE and SecG subunits. The heterotrimers can form oligomers, although 1 heterotrimer is thought to be able to translocate proteins. Interacts with the ribosome. Interacts with SecDF, and other proteins may be involved. Interacts with SecA.</text>
</comment>
<evidence type="ECO:0000256" key="7">
    <source>
        <dbReference type="ARBA" id="ARBA00023136"/>
    </source>
</evidence>
<dbReference type="InterPro" id="IPR005807">
    <property type="entry name" value="SecE_bac"/>
</dbReference>
<keyword evidence="5 8" id="KW-1133">Transmembrane helix</keyword>
<feature type="transmembrane region" description="Helical" evidence="8">
    <location>
        <begin position="30"/>
        <end position="56"/>
    </location>
</feature>
<dbReference type="Pfam" id="PF00584">
    <property type="entry name" value="SecE"/>
    <property type="match status" value="1"/>
</dbReference>
<organism evidence="9 10">
    <name type="scientific">Latilactobacillus fuchuensis DSM 14340 = JCM 11249</name>
    <dbReference type="NCBI Taxonomy" id="1423747"/>
    <lineage>
        <taxon>Bacteria</taxon>
        <taxon>Bacillati</taxon>
        <taxon>Bacillota</taxon>
        <taxon>Bacilli</taxon>
        <taxon>Lactobacillales</taxon>
        <taxon>Lactobacillaceae</taxon>
        <taxon>Latilactobacillus</taxon>
    </lineage>
</organism>
<proteinExistence type="inferred from homology"/>
<keyword evidence="4 8" id="KW-0653">Protein transport</keyword>
<name>A0A0R1RTW8_9LACO</name>
<dbReference type="AlphaFoldDB" id="A0A0R1RTW8"/>
<dbReference type="STRING" id="1423747.FC69_GL000106"/>
<comment type="similarity">
    <text evidence="8">Belongs to the SecE/SEC61-gamma family.</text>
</comment>
<reference evidence="9 10" key="1">
    <citation type="journal article" date="2015" name="Genome Announc.">
        <title>Expanding the biotechnology potential of lactobacilli through comparative genomics of 213 strains and associated genera.</title>
        <authorList>
            <person name="Sun Z."/>
            <person name="Harris H.M."/>
            <person name="McCann A."/>
            <person name="Guo C."/>
            <person name="Argimon S."/>
            <person name="Zhang W."/>
            <person name="Yang X."/>
            <person name="Jeffery I.B."/>
            <person name="Cooney J.C."/>
            <person name="Kagawa T.F."/>
            <person name="Liu W."/>
            <person name="Song Y."/>
            <person name="Salvetti E."/>
            <person name="Wrobel A."/>
            <person name="Rasinkangas P."/>
            <person name="Parkhill J."/>
            <person name="Rea M.C."/>
            <person name="O'Sullivan O."/>
            <person name="Ritari J."/>
            <person name="Douillard F.P."/>
            <person name="Paul Ross R."/>
            <person name="Yang R."/>
            <person name="Briner A.E."/>
            <person name="Felis G.E."/>
            <person name="de Vos W.M."/>
            <person name="Barrangou R."/>
            <person name="Klaenhammer T.R."/>
            <person name="Caufield P.W."/>
            <person name="Cui Y."/>
            <person name="Zhang H."/>
            <person name="O'Toole P.W."/>
        </authorList>
    </citation>
    <scope>NUCLEOTIDE SEQUENCE [LARGE SCALE GENOMIC DNA]</scope>
    <source>
        <strain evidence="9 10">DSM 14340</strain>
    </source>
</reference>
<sequence length="57" mass="6492">MIKFIKGVVAEMKIVAWPDAKQTRKDSSTVIMTSVLYAIFFGVIDLVILELLQLFIF</sequence>
<dbReference type="HAMAP" id="MF_00422">
    <property type="entry name" value="SecE"/>
    <property type="match status" value="1"/>
</dbReference>
<dbReference type="PATRIC" id="fig|1423747.3.peg.107"/>
<evidence type="ECO:0000256" key="5">
    <source>
        <dbReference type="ARBA" id="ARBA00022989"/>
    </source>
</evidence>
<keyword evidence="8" id="KW-1003">Cell membrane</keyword>